<evidence type="ECO:0000313" key="1">
    <source>
        <dbReference type="EMBL" id="CDW37395.1"/>
    </source>
</evidence>
<reference evidence="1" key="1">
    <citation type="submission" date="2014-05" db="EMBL/GenBank/DDBJ databases">
        <authorList>
            <person name="Chronopoulou M."/>
        </authorList>
    </citation>
    <scope>NUCLEOTIDE SEQUENCE</scope>
    <source>
        <tissue evidence="1">Whole organism</tissue>
    </source>
</reference>
<dbReference type="AlphaFoldDB" id="A0A0K2UH47"/>
<sequence length="94" mass="10821">MGFEDWISTLIIIGINNEETKKYLLSKSRELLLLEVLSICQSEEKGKVQEEALERKSSSISCLKTNHGKEETREGQKWSYCGRNYHRNGEKCPA</sequence>
<protein>
    <submittedName>
        <fullName evidence="1">Uncharacterized protein</fullName>
    </submittedName>
</protein>
<accession>A0A0K2UH47</accession>
<dbReference type="EMBL" id="HACA01020034">
    <property type="protein sequence ID" value="CDW37395.1"/>
    <property type="molecule type" value="Transcribed_RNA"/>
</dbReference>
<feature type="non-terminal residue" evidence="1">
    <location>
        <position position="94"/>
    </location>
</feature>
<name>A0A0K2UH47_LEPSM</name>
<proteinExistence type="predicted"/>
<organism evidence="1">
    <name type="scientific">Lepeophtheirus salmonis</name>
    <name type="common">Salmon louse</name>
    <name type="synonym">Caligus salmonis</name>
    <dbReference type="NCBI Taxonomy" id="72036"/>
    <lineage>
        <taxon>Eukaryota</taxon>
        <taxon>Metazoa</taxon>
        <taxon>Ecdysozoa</taxon>
        <taxon>Arthropoda</taxon>
        <taxon>Crustacea</taxon>
        <taxon>Multicrustacea</taxon>
        <taxon>Hexanauplia</taxon>
        <taxon>Copepoda</taxon>
        <taxon>Siphonostomatoida</taxon>
        <taxon>Caligidae</taxon>
        <taxon>Lepeophtheirus</taxon>
    </lineage>
</organism>